<dbReference type="InterPro" id="IPR030678">
    <property type="entry name" value="Peptide/Ni-bd"/>
</dbReference>
<feature type="region of interest" description="Disordered" evidence="1">
    <location>
        <begin position="32"/>
        <end position="57"/>
    </location>
</feature>
<feature type="compositionally biased region" description="Gly residues" evidence="1">
    <location>
        <begin position="32"/>
        <end position="44"/>
    </location>
</feature>
<proteinExistence type="predicted"/>
<dbReference type="AlphaFoldDB" id="A0A1X6WZF0"/>
<evidence type="ECO:0000259" key="3">
    <source>
        <dbReference type="Pfam" id="PF00496"/>
    </source>
</evidence>
<feature type="chain" id="PRO_5038662758" evidence="2">
    <location>
        <begin position="21"/>
        <end position="549"/>
    </location>
</feature>
<dbReference type="Gene3D" id="3.40.190.10">
    <property type="entry name" value="Periplasmic binding protein-like II"/>
    <property type="match status" value="1"/>
</dbReference>
<dbReference type="Pfam" id="PF00496">
    <property type="entry name" value="SBP_bac_5"/>
    <property type="match status" value="1"/>
</dbReference>
<dbReference type="PROSITE" id="PS51257">
    <property type="entry name" value="PROKAR_LIPOPROTEIN"/>
    <property type="match status" value="1"/>
</dbReference>
<dbReference type="PANTHER" id="PTHR30290:SF83">
    <property type="entry name" value="ABC TRANSPORTER SUBSTRATE-BINDING PROTEIN"/>
    <property type="match status" value="1"/>
</dbReference>
<dbReference type="GO" id="GO:0042597">
    <property type="term" value="C:periplasmic space"/>
    <property type="evidence" value="ECO:0007669"/>
    <property type="project" value="UniProtKB-ARBA"/>
</dbReference>
<dbReference type="Gene3D" id="3.10.105.10">
    <property type="entry name" value="Dipeptide-binding Protein, Domain 3"/>
    <property type="match status" value="1"/>
</dbReference>
<sequence>MNHLTRRAMILGTAATAASAGLLTACGSGSGSGSGASDAGGGGAVIRVDSREPENPLIPTNTSELAGGDVLTACFACLSYYTVDGTVANDAAESIESEDQQNWTIKIRSGQTFSDGSAVTAKSFVDAWNYGALATNAQVGQSFFSPIEGFDAVAAENPTAETMSGLQVVDDTTFTVKLTSPQSDFPLRLGYWAYAPLPEAGLKDMEAFGKKPISNGPYTVKAWTSNESIEIVKNPDYDGPRAAKNDGVTFTVYQDVETAYNDLVSDELDVLGSVPTSALETFEDELGDRAVNQPGATLIYMGIPSWSEQFSGEAGALRRQAVSRAIDRKAICDGLFFGTRVPATDFVAPAVKGGGATDIPGGEVLQYDAAAAKDLWAQAEEISPSGGKVAMAYNADGANKDWVEAVLNSIKNTLGVEIEPRPFPSFGEYKKLIADHTIDVPFRQIWVADYPSAFNFLYPLFATDSADGKGGNQTNYKNPELDALLVEMQEATDEAGALEKAKAAQAILMQDLPLIPLWYQNNVGGYAQSMSDVEFTWNGSALYSQMVKE</sequence>
<organism evidence="4 5">
    <name type="scientific">Brachybacterium nesterenkovii</name>
    <dbReference type="NCBI Taxonomy" id="47847"/>
    <lineage>
        <taxon>Bacteria</taxon>
        <taxon>Bacillati</taxon>
        <taxon>Actinomycetota</taxon>
        <taxon>Actinomycetes</taxon>
        <taxon>Micrococcales</taxon>
        <taxon>Dermabacteraceae</taxon>
        <taxon>Brachybacterium</taxon>
    </lineage>
</organism>
<evidence type="ECO:0000256" key="1">
    <source>
        <dbReference type="SAM" id="MobiDB-lite"/>
    </source>
</evidence>
<dbReference type="InterPro" id="IPR039424">
    <property type="entry name" value="SBP_5"/>
</dbReference>
<dbReference type="Proteomes" id="UP000195981">
    <property type="component" value="Unassembled WGS sequence"/>
</dbReference>
<name>A0A1X6WZF0_9MICO</name>
<dbReference type="PROSITE" id="PS51318">
    <property type="entry name" value="TAT"/>
    <property type="match status" value="1"/>
</dbReference>
<feature type="domain" description="Solute-binding protein family 5" evidence="3">
    <location>
        <begin position="87"/>
        <end position="465"/>
    </location>
</feature>
<evidence type="ECO:0000256" key="2">
    <source>
        <dbReference type="SAM" id="SignalP"/>
    </source>
</evidence>
<dbReference type="EMBL" id="FWFG01000059">
    <property type="protein sequence ID" value="SLM91474.1"/>
    <property type="molecule type" value="Genomic_DNA"/>
</dbReference>
<gene>
    <name evidence="4" type="ORF">FM110_06590</name>
</gene>
<keyword evidence="2" id="KW-0732">Signal</keyword>
<evidence type="ECO:0000313" key="4">
    <source>
        <dbReference type="EMBL" id="SLM91474.1"/>
    </source>
</evidence>
<evidence type="ECO:0000313" key="5">
    <source>
        <dbReference type="Proteomes" id="UP000195981"/>
    </source>
</evidence>
<feature type="signal peptide" evidence="2">
    <location>
        <begin position="1"/>
        <end position="20"/>
    </location>
</feature>
<dbReference type="Gene3D" id="3.90.76.10">
    <property type="entry name" value="Dipeptide-binding Protein, Domain 1"/>
    <property type="match status" value="1"/>
</dbReference>
<dbReference type="InterPro" id="IPR000914">
    <property type="entry name" value="SBP_5_dom"/>
</dbReference>
<dbReference type="GO" id="GO:0015833">
    <property type="term" value="P:peptide transport"/>
    <property type="evidence" value="ECO:0007669"/>
    <property type="project" value="TreeGrafter"/>
</dbReference>
<keyword evidence="5" id="KW-1185">Reference proteome</keyword>
<dbReference type="PANTHER" id="PTHR30290">
    <property type="entry name" value="PERIPLASMIC BINDING COMPONENT OF ABC TRANSPORTER"/>
    <property type="match status" value="1"/>
</dbReference>
<dbReference type="SUPFAM" id="SSF53850">
    <property type="entry name" value="Periplasmic binding protein-like II"/>
    <property type="match status" value="1"/>
</dbReference>
<accession>A0A1X6WZF0</accession>
<dbReference type="RefSeq" id="WP_234991976.1">
    <property type="nucleotide sequence ID" value="NZ_FWFG01000059.1"/>
</dbReference>
<dbReference type="GO" id="GO:1904680">
    <property type="term" value="F:peptide transmembrane transporter activity"/>
    <property type="evidence" value="ECO:0007669"/>
    <property type="project" value="TreeGrafter"/>
</dbReference>
<dbReference type="PIRSF" id="PIRSF002741">
    <property type="entry name" value="MppA"/>
    <property type="match status" value="1"/>
</dbReference>
<protein>
    <submittedName>
        <fullName evidence="4">Dipeptide-binding ABC transporter, periplasmic substrate-binding component (TC 3.A.1.5.2)</fullName>
    </submittedName>
</protein>
<dbReference type="InterPro" id="IPR006311">
    <property type="entry name" value="TAT_signal"/>
</dbReference>
<dbReference type="CDD" id="cd00995">
    <property type="entry name" value="PBP2_NikA_DppA_OppA_like"/>
    <property type="match status" value="1"/>
</dbReference>
<reference evidence="4 5" key="1">
    <citation type="submission" date="2017-02" db="EMBL/GenBank/DDBJ databases">
        <authorList>
            <person name="Peterson S.W."/>
        </authorList>
    </citation>
    <scope>NUCLEOTIDE SEQUENCE [LARGE SCALE GENOMIC DNA]</scope>
    <source>
        <strain evidence="4 5">CIP104813</strain>
    </source>
</reference>
<dbReference type="GO" id="GO:0043190">
    <property type="term" value="C:ATP-binding cassette (ABC) transporter complex"/>
    <property type="evidence" value="ECO:0007669"/>
    <property type="project" value="InterPro"/>
</dbReference>